<dbReference type="SUPFAM" id="SSF161098">
    <property type="entry name" value="MetI-like"/>
    <property type="match status" value="1"/>
</dbReference>
<evidence type="ECO:0000256" key="3">
    <source>
        <dbReference type="ARBA" id="ARBA00022475"/>
    </source>
</evidence>
<keyword evidence="2 7" id="KW-0813">Transport</keyword>
<evidence type="ECO:0000259" key="8">
    <source>
        <dbReference type="PROSITE" id="PS50928"/>
    </source>
</evidence>
<comment type="similarity">
    <text evidence="7">Belongs to the binding-protein-dependent transport system permease family.</text>
</comment>
<gene>
    <name evidence="9" type="ORF">GCM10010470_33550</name>
</gene>
<comment type="subcellular location">
    <subcellularLocation>
        <location evidence="1 7">Cell membrane</location>
        <topology evidence="1 7">Multi-pass membrane protein</topology>
    </subcellularLocation>
</comment>
<dbReference type="PANTHER" id="PTHR43386">
    <property type="entry name" value="OLIGOPEPTIDE TRANSPORT SYSTEM PERMEASE PROTEIN APPC"/>
    <property type="match status" value="1"/>
</dbReference>
<evidence type="ECO:0000256" key="2">
    <source>
        <dbReference type="ARBA" id="ARBA00022448"/>
    </source>
</evidence>
<dbReference type="InterPro" id="IPR050366">
    <property type="entry name" value="BP-dependent_transpt_permease"/>
</dbReference>
<reference evidence="9 10" key="1">
    <citation type="journal article" date="2019" name="Int. J. Syst. Evol. Microbiol.">
        <title>The Global Catalogue of Microorganisms (GCM) 10K type strain sequencing project: providing services to taxonomists for standard genome sequencing and annotation.</title>
        <authorList>
            <consortium name="The Broad Institute Genomics Platform"/>
            <consortium name="The Broad Institute Genome Sequencing Center for Infectious Disease"/>
            <person name="Wu L."/>
            <person name="Ma J."/>
        </authorList>
    </citation>
    <scope>NUCLEOTIDE SEQUENCE [LARGE SCALE GENOMIC DNA]</scope>
    <source>
        <strain evidence="9 10">JCM 9383</strain>
    </source>
</reference>
<dbReference type="EMBL" id="BAAAUX010000014">
    <property type="protein sequence ID" value="GAA2795759.1"/>
    <property type="molecule type" value="Genomic_DNA"/>
</dbReference>
<keyword evidence="10" id="KW-1185">Reference proteome</keyword>
<organism evidence="9 10">
    <name type="scientific">Saccharopolyspora taberi</name>
    <dbReference type="NCBI Taxonomy" id="60895"/>
    <lineage>
        <taxon>Bacteria</taxon>
        <taxon>Bacillati</taxon>
        <taxon>Actinomycetota</taxon>
        <taxon>Actinomycetes</taxon>
        <taxon>Pseudonocardiales</taxon>
        <taxon>Pseudonocardiaceae</taxon>
        <taxon>Saccharopolyspora</taxon>
    </lineage>
</organism>
<feature type="transmembrane region" description="Helical" evidence="7">
    <location>
        <begin position="87"/>
        <end position="110"/>
    </location>
</feature>
<feature type="domain" description="ABC transmembrane type-1" evidence="8">
    <location>
        <begin position="83"/>
        <end position="271"/>
    </location>
</feature>
<keyword evidence="3" id="KW-1003">Cell membrane</keyword>
<keyword evidence="5 7" id="KW-1133">Transmembrane helix</keyword>
<proteinExistence type="inferred from homology"/>
<dbReference type="RefSeq" id="WP_344680677.1">
    <property type="nucleotide sequence ID" value="NZ_BAAAUX010000014.1"/>
</dbReference>
<comment type="caution">
    <text evidence="9">The sequence shown here is derived from an EMBL/GenBank/DDBJ whole genome shotgun (WGS) entry which is preliminary data.</text>
</comment>
<evidence type="ECO:0000313" key="10">
    <source>
        <dbReference type="Proteomes" id="UP001500979"/>
    </source>
</evidence>
<keyword evidence="4 7" id="KW-0812">Transmembrane</keyword>
<dbReference type="PANTHER" id="PTHR43386:SF1">
    <property type="entry name" value="D,D-DIPEPTIDE TRANSPORT SYSTEM PERMEASE PROTEIN DDPC-RELATED"/>
    <property type="match status" value="1"/>
</dbReference>
<evidence type="ECO:0000256" key="5">
    <source>
        <dbReference type="ARBA" id="ARBA00022989"/>
    </source>
</evidence>
<dbReference type="CDD" id="cd06261">
    <property type="entry name" value="TM_PBP2"/>
    <property type="match status" value="1"/>
</dbReference>
<name>A0ABN3VDY6_9PSEU</name>
<dbReference type="Proteomes" id="UP001500979">
    <property type="component" value="Unassembled WGS sequence"/>
</dbReference>
<feature type="transmembrane region" description="Helical" evidence="7">
    <location>
        <begin position="24"/>
        <end position="43"/>
    </location>
</feature>
<protein>
    <submittedName>
        <fullName evidence="9">ABC transporter permease</fullName>
    </submittedName>
</protein>
<dbReference type="Gene3D" id="1.10.3720.10">
    <property type="entry name" value="MetI-like"/>
    <property type="match status" value="1"/>
</dbReference>
<feature type="transmembrane region" description="Helical" evidence="7">
    <location>
        <begin position="248"/>
        <end position="271"/>
    </location>
</feature>
<dbReference type="InterPro" id="IPR035906">
    <property type="entry name" value="MetI-like_sf"/>
</dbReference>
<evidence type="ECO:0000256" key="6">
    <source>
        <dbReference type="ARBA" id="ARBA00023136"/>
    </source>
</evidence>
<evidence type="ECO:0000256" key="4">
    <source>
        <dbReference type="ARBA" id="ARBA00022692"/>
    </source>
</evidence>
<evidence type="ECO:0000256" key="1">
    <source>
        <dbReference type="ARBA" id="ARBA00004651"/>
    </source>
</evidence>
<dbReference type="Pfam" id="PF00528">
    <property type="entry name" value="BPD_transp_1"/>
    <property type="match status" value="1"/>
</dbReference>
<dbReference type="PROSITE" id="PS50928">
    <property type="entry name" value="ABC_TM1"/>
    <property type="match status" value="1"/>
</dbReference>
<keyword evidence="6 7" id="KW-0472">Membrane</keyword>
<dbReference type="InterPro" id="IPR000515">
    <property type="entry name" value="MetI-like"/>
</dbReference>
<sequence length="281" mass="29491">MTDFIAQRQATTARGSGLLRGRGLAGLTIVGLVFAAGLAAPLLTRYAPGEQLQGANLLAASSAHWFGTDELNRDVFSRVLHGIRVDLLISVVAVPFGAVAGGVVGVLSTVHRTFDVVLQRAIDVLLAFPNLILAIGLTAVLGPGLTTIGIVVVAVEIPVFARLLRTEVLRVRESQFVEAAEVIGAGRARILRAHVLPNSLEPLIVQFALSMSVAVFLEGAMSFLGLGVRPPEPSLGSILNTSLNYLDANPMFAVGPLVVIALLVLGFQLIAQQAGAARRSR</sequence>
<evidence type="ECO:0000256" key="7">
    <source>
        <dbReference type="RuleBase" id="RU363032"/>
    </source>
</evidence>
<accession>A0ABN3VDY6</accession>
<evidence type="ECO:0000313" key="9">
    <source>
        <dbReference type="EMBL" id="GAA2795759.1"/>
    </source>
</evidence>